<evidence type="ECO:0000313" key="4">
    <source>
        <dbReference type="Proteomes" id="UP000235162"/>
    </source>
</evidence>
<dbReference type="AlphaFoldDB" id="A0AAP8MBK7"/>
<dbReference type="InterPro" id="IPR011761">
    <property type="entry name" value="ATP-grasp"/>
</dbReference>
<keyword evidence="1" id="KW-0067">ATP-binding</keyword>
<dbReference type="GO" id="GO:0046872">
    <property type="term" value="F:metal ion binding"/>
    <property type="evidence" value="ECO:0007669"/>
    <property type="project" value="InterPro"/>
</dbReference>
<name>A0AAP8MBK7_9GAMM</name>
<evidence type="ECO:0000256" key="1">
    <source>
        <dbReference type="PROSITE-ProRule" id="PRU00409"/>
    </source>
</evidence>
<comment type="caution">
    <text evidence="3">The sequence shown here is derived from an EMBL/GenBank/DDBJ whole genome shotgun (WGS) entry which is preliminary data.</text>
</comment>
<dbReference type="GO" id="GO:0005524">
    <property type="term" value="F:ATP binding"/>
    <property type="evidence" value="ECO:0007669"/>
    <property type="project" value="UniProtKB-UniRule"/>
</dbReference>
<proteinExistence type="predicted"/>
<dbReference type="GO" id="GO:0003824">
    <property type="term" value="F:catalytic activity"/>
    <property type="evidence" value="ECO:0007669"/>
    <property type="project" value="UniProtKB-ARBA"/>
</dbReference>
<accession>A0AAP8MBK7</accession>
<keyword evidence="1" id="KW-0547">Nucleotide-binding</keyword>
<keyword evidence="4" id="KW-1185">Reference proteome</keyword>
<feature type="domain" description="ATP-grasp" evidence="2">
    <location>
        <begin position="109"/>
        <end position="302"/>
    </location>
</feature>
<evidence type="ECO:0000313" key="3">
    <source>
        <dbReference type="EMBL" id="PLW84791.1"/>
    </source>
</evidence>
<dbReference type="SUPFAM" id="SSF56059">
    <property type="entry name" value="Glutathione synthetase ATP-binding domain-like"/>
    <property type="match status" value="1"/>
</dbReference>
<dbReference type="InterPro" id="IPR013815">
    <property type="entry name" value="ATP_grasp_subdomain_1"/>
</dbReference>
<organism evidence="3 4">
    <name type="scientific">Halioglobus japonicus</name>
    <dbReference type="NCBI Taxonomy" id="930805"/>
    <lineage>
        <taxon>Bacteria</taxon>
        <taxon>Pseudomonadati</taxon>
        <taxon>Pseudomonadota</taxon>
        <taxon>Gammaproteobacteria</taxon>
        <taxon>Cellvibrionales</taxon>
        <taxon>Halieaceae</taxon>
        <taxon>Halioglobus</taxon>
    </lineage>
</organism>
<reference evidence="3 4" key="1">
    <citation type="submission" date="2018-01" db="EMBL/GenBank/DDBJ databases">
        <title>The draft genome sequence of Halioglobus japonicus S1-36.</title>
        <authorList>
            <person name="Du Z.-J."/>
            <person name="Shi M.-J."/>
        </authorList>
    </citation>
    <scope>NUCLEOTIDE SEQUENCE [LARGE SCALE GENOMIC DNA]</scope>
    <source>
        <strain evidence="3 4">S1-36</strain>
    </source>
</reference>
<dbReference type="Gene3D" id="3.30.1490.20">
    <property type="entry name" value="ATP-grasp fold, A domain"/>
    <property type="match status" value="1"/>
</dbReference>
<sequence length="383" mass="43273">MSPTGLYVLRELGGFGVDVIGVDKEFACASWSRFIRAAGKCWIESSRDRLVSKLIDFAKSVEEKPVLIPTSDYYIEFLIENFELLSEEFLVSTGYKRAALALLDKTLFSELCVGANIEAPRIWRLSKDSDVSAFESEIKYPCILKPVFIHLAKPFLRGEKLLVVNSITETRELMSKFPSESGDWFLQELVPGEESRITLLAGIATDDGDLSEYFTARKLRQYPPGFGSASLVESEECEETARLSKRLVRAAGYSGIFGAEFKRDPRDGRLKAIEINPRPTLWFQISHDAGKRIVQKLVEELVGVDSNAGEVQRNGVVWRYLLKDMYSKIFYMLVPRRFALPPPDVSSTRRVAGRSWPVFSLDDPLPVFAEFLVSIRKFVGRIV</sequence>
<evidence type="ECO:0000259" key="2">
    <source>
        <dbReference type="PROSITE" id="PS50975"/>
    </source>
</evidence>
<dbReference type="PROSITE" id="PS50975">
    <property type="entry name" value="ATP_GRASP"/>
    <property type="match status" value="1"/>
</dbReference>
<protein>
    <recommendedName>
        <fullName evidence="2">ATP-grasp domain-containing protein</fullName>
    </recommendedName>
</protein>
<dbReference type="Gene3D" id="3.30.470.20">
    <property type="entry name" value="ATP-grasp fold, B domain"/>
    <property type="match status" value="1"/>
</dbReference>
<gene>
    <name evidence="3" type="ORF">C0029_17480</name>
</gene>
<dbReference type="EMBL" id="PKUR01000005">
    <property type="protein sequence ID" value="PLW84791.1"/>
    <property type="molecule type" value="Genomic_DNA"/>
</dbReference>
<dbReference type="Proteomes" id="UP000235162">
    <property type="component" value="Unassembled WGS sequence"/>
</dbReference>